<dbReference type="Gene3D" id="3.20.20.370">
    <property type="entry name" value="Glycoside hydrolase/deacetylase"/>
    <property type="match status" value="1"/>
</dbReference>
<dbReference type="GO" id="GO:0005975">
    <property type="term" value="P:carbohydrate metabolic process"/>
    <property type="evidence" value="ECO:0007669"/>
    <property type="project" value="InterPro"/>
</dbReference>
<feature type="domain" description="NodB homology" evidence="2">
    <location>
        <begin position="108"/>
        <end position="288"/>
    </location>
</feature>
<protein>
    <submittedName>
        <fullName evidence="3">Peptidoglycan/xylan/chitin deacetylase (PgdA/CDA1 family)</fullName>
    </submittedName>
</protein>
<dbReference type="Pfam" id="PF01522">
    <property type="entry name" value="Polysacc_deac_1"/>
    <property type="match status" value="1"/>
</dbReference>
<evidence type="ECO:0000313" key="4">
    <source>
        <dbReference type="Proteomes" id="UP000539313"/>
    </source>
</evidence>
<comment type="caution">
    <text evidence="3">The sequence shown here is derived from an EMBL/GenBank/DDBJ whole genome shotgun (WGS) entry which is preliminary data.</text>
</comment>
<keyword evidence="4" id="KW-1185">Reference proteome</keyword>
<proteinExistence type="predicted"/>
<dbReference type="RefSeq" id="WP_119728002.1">
    <property type="nucleotide sequence ID" value="NZ_JACJII010000001.1"/>
</dbReference>
<dbReference type="Proteomes" id="UP000539313">
    <property type="component" value="Unassembled WGS sequence"/>
</dbReference>
<name>A0A7W3MTS8_9ACTN</name>
<dbReference type="InterPro" id="IPR011330">
    <property type="entry name" value="Glyco_hydro/deAcase_b/a-brl"/>
</dbReference>
<dbReference type="EMBL" id="JACJII010000001">
    <property type="protein sequence ID" value="MBA9001759.1"/>
    <property type="molecule type" value="Genomic_DNA"/>
</dbReference>
<dbReference type="InterPro" id="IPR002509">
    <property type="entry name" value="NODB_dom"/>
</dbReference>
<dbReference type="PROSITE" id="PS51677">
    <property type="entry name" value="NODB"/>
    <property type="match status" value="1"/>
</dbReference>
<reference evidence="3 4" key="1">
    <citation type="submission" date="2020-08" db="EMBL/GenBank/DDBJ databases">
        <title>Sequencing the genomes of 1000 actinobacteria strains.</title>
        <authorList>
            <person name="Klenk H.-P."/>
        </authorList>
    </citation>
    <scope>NUCLEOTIDE SEQUENCE [LARGE SCALE GENOMIC DNA]</scope>
    <source>
        <strain evidence="3 4">DSM 45823</strain>
    </source>
</reference>
<dbReference type="InterPro" id="IPR050248">
    <property type="entry name" value="Polysacc_deacetylase_ArnD"/>
</dbReference>
<dbReference type="GO" id="GO:0016810">
    <property type="term" value="F:hydrolase activity, acting on carbon-nitrogen (but not peptide) bonds"/>
    <property type="evidence" value="ECO:0007669"/>
    <property type="project" value="InterPro"/>
</dbReference>
<evidence type="ECO:0000313" key="3">
    <source>
        <dbReference type="EMBL" id="MBA9001759.1"/>
    </source>
</evidence>
<feature type="region of interest" description="Disordered" evidence="1">
    <location>
        <begin position="28"/>
        <end position="69"/>
    </location>
</feature>
<dbReference type="SUPFAM" id="SSF88713">
    <property type="entry name" value="Glycoside hydrolase/deacetylase"/>
    <property type="match status" value="1"/>
</dbReference>
<sequence>MDLKEPTRRRLLWTLGAIGFAVAASSDSVRGAAGTGGRGPAARPTPTPAPSGSRPLRAAGGPHAPGRPPVVTPAVILPGHPAWKPTPAPRRKEAVTNLRELGPGRPPGTISLTIDDGPHPEYTPQILDLLAEHRVTATFFVVGEMVREYPLITRRIVEAGHQICNHTMSHPSPFDRIGSRRIRREIAEAHERIAQATGVTPKFFRAPGGAWSKQVFETTAEFGMIPIGWEVDPQDWRRPGVGRIRRALLESKEGAIMLCHDGGGDRSQTVAALRQVLPRLKKRGLTFVPL</sequence>
<dbReference type="PANTHER" id="PTHR10587">
    <property type="entry name" value="GLYCOSYL TRANSFERASE-RELATED"/>
    <property type="match status" value="1"/>
</dbReference>
<gene>
    <name evidence="3" type="ORF">HNR21_000641</name>
</gene>
<accession>A0A7W3MTS8</accession>
<dbReference type="AlphaFoldDB" id="A0A7W3MTS8"/>
<feature type="compositionally biased region" description="Low complexity" evidence="1">
    <location>
        <begin position="50"/>
        <end position="64"/>
    </location>
</feature>
<dbReference type="CDD" id="cd10917">
    <property type="entry name" value="CE4_NodB_like_6s_7s"/>
    <property type="match status" value="1"/>
</dbReference>
<evidence type="ECO:0000256" key="1">
    <source>
        <dbReference type="SAM" id="MobiDB-lite"/>
    </source>
</evidence>
<evidence type="ECO:0000259" key="2">
    <source>
        <dbReference type="PROSITE" id="PS51677"/>
    </source>
</evidence>
<organism evidence="3 4">
    <name type="scientific">Thermomonospora cellulosilytica</name>
    <dbReference type="NCBI Taxonomy" id="1411118"/>
    <lineage>
        <taxon>Bacteria</taxon>
        <taxon>Bacillati</taxon>
        <taxon>Actinomycetota</taxon>
        <taxon>Actinomycetes</taxon>
        <taxon>Streptosporangiales</taxon>
        <taxon>Thermomonosporaceae</taxon>
        <taxon>Thermomonospora</taxon>
    </lineage>
</organism>